<evidence type="ECO:0000313" key="2">
    <source>
        <dbReference type="Proteomes" id="UP000305675"/>
    </source>
</evidence>
<dbReference type="PROSITE" id="PS00409">
    <property type="entry name" value="PROKAR_NTER_METHYL"/>
    <property type="match status" value="1"/>
</dbReference>
<dbReference type="EMBL" id="SWCJ01000010">
    <property type="protein sequence ID" value="TKB53945.1"/>
    <property type="molecule type" value="Genomic_DNA"/>
</dbReference>
<dbReference type="InterPro" id="IPR012902">
    <property type="entry name" value="N_methyl_site"/>
</dbReference>
<accession>A0A4U1BMH8</accession>
<dbReference type="OrthoDB" id="5772040at2"/>
<dbReference type="NCBIfam" id="TIGR02532">
    <property type="entry name" value="IV_pilin_GFxxxE"/>
    <property type="match status" value="1"/>
</dbReference>
<evidence type="ECO:0000313" key="1">
    <source>
        <dbReference type="EMBL" id="TKB53945.1"/>
    </source>
</evidence>
<dbReference type="AlphaFoldDB" id="A0A4U1BMH8"/>
<proteinExistence type="predicted"/>
<dbReference type="RefSeq" id="WP_136863927.1">
    <property type="nucleotide sequence ID" value="NZ_SWCJ01000010.1"/>
</dbReference>
<organism evidence="1 2">
    <name type="scientific">Ferrimonas aestuarii</name>
    <dbReference type="NCBI Taxonomy" id="2569539"/>
    <lineage>
        <taxon>Bacteria</taxon>
        <taxon>Pseudomonadati</taxon>
        <taxon>Pseudomonadota</taxon>
        <taxon>Gammaproteobacteria</taxon>
        <taxon>Alteromonadales</taxon>
        <taxon>Ferrimonadaceae</taxon>
        <taxon>Ferrimonas</taxon>
    </lineage>
</organism>
<reference evidence="1 2" key="1">
    <citation type="submission" date="2019-04" db="EMBL/GenBank/DDBJ databases">
        <authorList>
            <person name="Hwang J.C."/>
        </authorList>
    </citation>
    <scope>NUCLEOTIDE SEQUENCE [LARGE SCALE GENOMIC DNA]</scope>
    <source>
        <strain evidence="1 2">IMCC35002</strain>
    </source>
</reference>
<sequence>MRKASSRGFTLIEVLLASVILFTVLSVMTVVYRQATLSSLKAESTVQASSQLMFIVDNIAERLHTQTSASSTQGQGSFLGVQYQWSAEPAMRRQPTKRLDPVTGIEITPQRWFTLWRVDLTVKVQQQTRKYQYQELTWTPN</sequence>
<keyword evidence="2" id="KW-1185">Reference proteome</keyword>
<protein>
    <submittedName>
        <fullName evidence="1">Prepilin-type N-terminal cleavage/methylation domain-containing protein</fullName>
    </submittedName>
</protein>
<dbReference type="Proteomes" id="UP000305675">
    <property type="component" value="Unassembled WGS sequence"/>
</dbReference>
<gene>
    <name evidence="1" type="ORF">FCL42_13395</name>
</gene>
<comment type="caution">
    <text evidence="1">The sequence shown here is derived from an EMBL/GenBank/DDBJ whole genome shotgun (WGS) entry which is preliminary data.</text>
</comment>
<name>A0A4U1BMH8_9GAMM</name>
<dbReference type="Pfam" id="PF07963">
    <property type="entry name" value="N_methyl"/>
    <property type="match status" value="1"/>
</dbReference>